<dbReference type="InterPro" id="IPR027417">
    <property type="entry name" value="P-loop_NTPase"/>
</dbReference>
<dbReference type="RefSeq" id="WP_007044830.1">
    <property type="nucleotide sequence ID" value="NZ_AGJL01000037.1"/>
</dbReference>
<dbReference type="OrthoDB" id="31168at2157"/>
<comment type="caution">
    <text evidence="4">The sequence shown here is derived from an EMBL/GenBank/DDBJ whole genome shotgun (WGS) entry which is preliminary data.</text>
</comment>
<dbReference type="PANTHER" id="PTHR43384:SF3">
    <property type="entry name" value="AAA+ ATPASE DOMAIN-CONTAINING PROTEIN"/>
    <property type="match status" value="1"/>
</dbReference>
<dbReference type="GO" id="GO:0005524">
    <property type="term" value="F:ATP binding"/>
    <property type="evidence" value="ECO:0007669"/>
    <property type="project" value="UniProtKB-KW"/>
</dbReference>
<dbReference type="Proteomes" id="UP000003706">
    <property type="component" value="Unassembled WGS sequence"/>
</dbReference>
<protein>
    <submittedName>
        <fullName evidence="4">Cobyrinic acid ac-diamide synthase</fullName>
    </submittedName>
</protein>
<dbReference type="PATRIC" id="fig|647171.4.peg.1368"/>
<dbReference type="Pfam" id="PF01656">
    <property type="entry name" value="CbiA"/>
    <property type="match status" value="1"/>
</dbReference>
<accession>H1L027</accession>
<reference evidence="4 5" key="1">
    <citation type="submission" date="2011-09" db="EMBL/GenBank/DDBJ databases">
        <title>The draft genome of Methanotorris formicicus Mc-S-70.</title>
        <authorList>
            <consortium name="US DOE Joint Genome Institute (JGI-PGF)"/>
            <person name="Lucas S."/>
            <person name="Han J."/>
            <person name="Lapidus A."/>
            <person name="Cheng J.-F."/>
            <person name="Goodwin L."/>
            <person name="Pitluck S."/>
            <person name="Peters L."/>
            <person name="Land M.L."/>
            <person name="Hauser L."/>
            <person name="Sieprawska-Lupa M."/>
            <person name="Takai K."/>
            <person name="Miyazaki J."/>
            <person name="Whitman W."/>
            <person name="Woyke T.J."/>
        </authorList>
    </citation>
    <scope>NUCLEOTIDE SEQUENCE [LARGE SCALE GENOMIC DNA]</scope>
    <source>
        <strain evidence="4 5">Mc-S-70</strain>
    </source>
</reference>
<dbReference type="Gene3D" id="3.40.50.300">
    <property type="entry name" value="P-loop containing nucleotide triphosphate hydrolases"/>
    <property type="match status" value="1"/>
</dbReference>
<keyword evidence="1" id="KW-0547">Nucleotide-binding</keyword>
<organism evidence="4 5">
    <name type="scientific">Methanotorris formicicus Mc-S-70</name>
    <dbReference type="NCBI Taxonomy" id="647171"/>
    <lineage>
        <taxon>Archaea</taxon>
        <taxon>Methanobacteriati</taxon>
        <taxon>Methanobacteriota</taxon>
        <taxon>Methanomada group</taxon>
        <taxon>Methanococci</taxon>
        <taxon>Methanococcales</taxon>
        <taxon>Methanocaldococcaceae</taxon>
        <taxon>Methanotorris</taxon>
    </lineage>
</organism>
<evidence type="ECO:0000256" key="2">
    <source>
        <dbReference type="ARBA" id="ARBA00022840"/>
    </source>
</evidence>
<keyword evidence="2" id="KW-0067">ATP-binding</keyword>
<gene>
    <name evidence="4" type="ORF">MetfoDRAFT_1401</name>
</gene>
<evidence type="ECO:0000256" key="1">
    <source>
        <dbReference type="ARBA" id="ARBA00022741"/>
    </source>
</evidence>
<dbReference type="PIRSF" id="PIRSF005647">
    <property type="entry name" value="CooC"/>
    <property type="match status" value="1"/>
</dbReference>
<dbReference type="PANTHER" id="PTHR43384">
    <property type="entry name" value="SEPTUM SITE-DETERMINING PROTEIN MIND HOMOLOG, CHLOROPLASTIC-RELATED"/>
    <property type="match status" value="1"/>
</dbReference>
<dbReference type="GO" id="GO:0051782">
    <property type="term" value="P:negative regulation of cell division"/>
    <property type="evidence" value="ECO:0007669"/>
    <property type="project" value="TreeGrafter"/>
</dbReference>
<evidence type="ECO:0000259" key="3">
    <source>
        <dbReference type="Pfam" id="PF01656"/>
    </source>
</evidence>
<keyword evidence="5" id="KW-1185">Reference proteome</keyword>
<dbReference type="GO" id="GO:0005829">
    <property type="term" value="C:cytosol"/>
    <property type="evidence" value="ECO:0007669"/>
    <property type="project" value="TreeGrafter"/>
</dbReference>
<proteinExistence type="predicted"/>
<dbReference type="InterPro" id="IPR050625">
    <property type="entry name" value="ParA/MinD_ATPase"/>
</dbReference>
<name>H1L027_9EURY</name>
<dbReference type="GO" id="GO:0016887">
    <property type="term" value="F:ATP hydrolysis activity"/>
    <property type="evidence" value="ECO:0007669"/>
    <property type="project" value="TreeGrafter"/>
</dbReference>
<dbReference type="EMBL" id="AGJL01000037">
    <property type="protein sequence ID" value="EHP85247.1"/>
    <property type="molecule type" value="Genomic_DNA"/>
</dbReference>
<evidence type="ECO:0000313" key="5">
    <source>
        <dbReference type="Proteomes" id="UP000003706"/>
    </source>
</evidence>
<dbReference type="SUPFAM" id="SSF52540">
    <property type="entry name" value="P-loop containing nucleoside triphosphate hydrolases"/>
    <property type="match status" value="1"/>
</dbReference>
<dbReference type="STRING" id="647171.MetfoDRAFT_1401"/>
<dbReference type="GO" id="GO:0009898">
    <property type="term" value="C:cytoplasmic side of plasma membrane"/>
    <property type="evidence" value="ECO:0007669"/>
    <property type="project" value="TreeGrafter"/>
</dbReference>
<dbReference type="FunFam" id="3.40.50.300:FF:001573">
    <property type="entry name" value="Carbon monoxide dehydrogenase accessory protein CooC"/>
    <property type="match status" value="1"/>
</dbReference>
<dbReference type="InterPro" id="IPR002586">
    <property type="entry name" value="CobQ/CobB/MinD/ParA_Nub-bd_dom"/>
</dbReference>
<dbReference type="InterPro" id="IPR014433">
    <property type="entry name" value="CooC"/>
</dbReference>
<sequence>MKISICGKGGCGKSSITTLLAKEFAKKGYDVLVIDGDESNLSLHKLLGMDFPKDFIEYLGGRKEFMKKLREKMEGKDVELFEEEIFINSLPKEYLVENGNIKLLAVGKIHDFGEGCACPMGALLREFLKSLKLKDKEVVIVDTEAGIEHFGRGVEGGCDAIIAIIDPTYESIRLSKKIEEIGEKLGKKVYFIVNKVDDETKDLILENINKDKVIAVIPNNKEIMRCGLKGEELNAEIPEIKGIVDALIE</sequence>
<evidence type="ECO:0000313" key="4">
    <source>
        <dbReference type="EMBL" id="EHP85247.1"/>
    </source>
</evidence>
<dbReference type="AlphaFoldDB" id="H1L027"/>
<feature type="domain" description="CobQ/CobB/MinD/ParA nucleotide binding" evidence="3">
    <location>
        <begin position="7"/>
        <end position="231"/>
    </location>
</feature>